<dbReference type="GO" id="GO:0030598">
    <property type="term" value="F:rRNA N-glycosylase activity"/>
    <property type="evidence" value="ECO:0007669"/>
    <property type="project" value="UniProtKB-EC"/>
</dbReference>
<dbReference type="InterPro" id="IPR036041">
    <property type="entry name" value="Ribosome-inact_prot_sf"/>
</dbReference>
<dbReference type="GO" id="GO:0090729">
    <property type="term" value="F:toxin activity"/>
    <property type="evidence" value="ECO:0007669"/>
    <property type="project" value="UniProtKB-KW"/>
</dbReference>
<organism evidence="3">
    <name type="scientific">Oryza barthii</name>
    <dbReference type="NCBI Taxonomy" id="65489"/>
    <lineage>
        <taxon>Eukaryota</taxon>
        <taxon>Viridiplantae</taxon>
        <taxon>Streptophyta</taxon>
        <taxon>Embryophyta</taxon>
        <taxon>Tracheophyta</taxon>
        <taxon>Spermatophyta</taxon>
        <taxon>Magnoliopsida</taxon>
        <taxon>Liliopsida</taxon>
        <taxon>Poales</taxon>
        <taxon>Poaceae</taxon>
        <taxon>BOP clade</taxon>
        <taxon>Oryzoideae</taxon>
        <taxon>Oryzeae</taxon>
        <taxon>Oryzinae</taxon>
        <taxon>Oryza</taxon>
    </lineage>
</organism>
<comment type="similarity">
    <text evidence="1">Belongs to the ribosome-inactivating protein family.</text>
</comment>
<dbReference type="SUPFAM" id="SSF56371">
    <property type="entry name" value="Ribosome inactivating proteins (RIP)"/>
    <property type="match status" value="2"/>
</dbReference>
<dbReference type="STRING" id="65489.A0A0D3FML5"/>
<dbReference type="PANTHER" id="PTHR33453">
    <property type="match status" value="1"/>
</dbReference>
<accession>A0A0D3FML5</accession>
<feature type="chain" id="PRO_5002262344" evidence="2">
    <location>
        <begin position="25"/>
        <end position="430"/>
    </location>
</feature>
<dbReference type="PANTHER" id="PTHR33453:SF3">
    <property type="entry name" value="RRNA N-GLYCOSYLASE"/>
    <property type="match status" value="1"/>
</dbReference>
<protein>
    <submittedName>
        <fullName evidence="3">rRNA N-glycosidase</fullName>
    </submittedName>
</protein>
<comment type="catalytic activity">
    <reaction evidence="1">
        <text>Endohydrolysis of the N-glycosidic bond at one specific adenosine on the 28S rRNA.</text>
        <dbReference type="EC" id="3.2.2.22"/>
    </reaction>
</comment>
<keyword evidence="1" id="KW-0652">Protein synthesis inhibitor</keyword>
<evidence type="ECO:0000313" key="3">
    <source>
        <dbReference type="EnsemblPlants" id="OBART03G30110.1"/>
    </source>
</evidence>
<dbReference type="Gramene" id="OBART03G30110.1">
    <property type="protein sequence ID" value="OBART03G30110.1"/>
    <property type="gene ID" value="OBART03G30110"/>
</dbReference>
<sequence>MANFQAALLLLLLRFLLNLAGHRGEVLSVSAAQQQDPPGDDLVFLKLRSGDGDGTVLAMHRHDISFAGFTNGSHHWHVFRGDEDAIPNARRLPFRNTYRDLIGGLHHVPGLPLGKAAAARAAGVLASYDPDAEEGTAAVKRAVAALSVMFTQALRLEPIRETVSSGWESGEARVAAEHLPYIEHWDTMSFEVLRWRRTGEWDGPFTEVLRRRAGIRSAGEALAIAKLLANRSFVRVERDLILVDLQDYGSGVGTLAVRPDVFSVAGFANRTGHWHALRGNDHLFRGDLVATPLPFGSSYGDLVGGVNNLLGLPLGSPFTSYATVRALATLAVVICEGQRLHPILETILTRGRGARVAAEHLPYIEHWDAMWEELKRWRRTGEWGGGPFAGELRERASIGSAEEALAVVGWTFRQLLLGDGSIPAMCRAEL</sequence>
<dbReference type="HOGENOM" id="CLU_601871_0_0_1"/>
<keyword evidence="4" id="KW-1185">Reference proteome</keyword>
<dbReference type="AlphaFoldDB" id="A0A0D3FML5"/>
<dbReference type="InterPro" id="IPR001574">
    <property type="entry name" value="Ribosome_inactivat_prot"/>
</dbReference>
<dbReference type="PaxDb" id="65489-OBART03G30110.1"/>
<evidence type="ECO:0000256" key="2">
    <source>
        <dbReference type="SAM" id="SignalP"/>
    </source>
</evidence>
<feature type="signal peptide" evidence="2">
    <location>
        <begin position="1"/>
        <end position="24"/>
    </location>
</feature>
<name>A0A0D3FML5_9ORYZ</name>
<evidence type="ECO:0000313" key="4">
    <source>
        <dbReference type="Proteomes" id="UP000026960"/>
    </source>
</evidence>
<dbReference type="GO" id="GO:0017148">
    <property type="term" value="P:negative regulation of translation"/>
    <property type="evidence" value="ECO:0007669"/>
    <property type="project" value="UniProtKB-KW"/>
</dbReference>
<dbReference type="eggNOG" id="ENOG502R83X">
    <property type="taxonomic scope" value="Eukaryota"/>
</dbReference>
<dbReference type="Proteomes" id="UP000026960">
    <property type="component" value="Chromosome 3"/>
</dbReference>
<dbReference type="InterPro" id="IPR016138">
    <property type="entry name" value="Ribosome_inactivat_prot_sub1"/>
</dbReference>
<reference evidence="3" key="2">
    <citation type="submission" date="2015-03" db="UniProtKB">
        <authorList>
            <consortium name="EnsemblPlants"/>
        </authorList>
    </citation>
    <scope>IDENTIFICATION</scope>
</reference>
<reference evidence="3" key="1">
    <citation type="journal article" date="2009" name="Rice">
        <title>De Novo Next Generation Sequencing of Plant Genomes.</title>
        <authorList>
            <person name="Rounsley S."/>
            <person name="Marri P.R."/>
            <person name="Yu Y."/>
            <person name="He R."/>
            <person name="Sisneros N."/>
            <person name="Goicoechea J.L."/>
            <person name="Lee S.J."/>
            <person name="Angelova A."/>
            <person name="Kudrna D."/>
            <person name="Luo M."/>
            <person name="Affourtit J."/>
            <person name="Desany B."/>
            <person name="Knight J."/>
            <person name="Niazi F."/>
            <person name="Egholm M."/>
            <person name="Wing R.A."/>
        </authorList>
    </citation>
    <scope>NUCLEOTIDE SEQUENCE [LARGE SCALE GENOMIC DNA]</scope>
    <source>
        <strain evidence="3">cv. IRGC 105608</strain>
    </source>
</reference>
<keyword evidence="1" id="KW-0800">Toxin</keyword>
<dbReference type="GO" id="GO:0006952">
    <property type="term" value="P:defense response"/>
    <property type="evidence" value="ECO:0007669"/>
    <property type="project" value="UniProtKB-KW"/>
</dbReference>
<keyword evidence="1" id="KW-0611">Plant defense</keyword>
<dbReference type="EnsemblPlants" id="OBART03G30110.1">
    <property type="protein sequence ID" value="OBART03G30110.1"/>
    <property type="gene ID" value="OBART03G30110"/>
</dbReference>
<proteinExistence type="inferred from homology"/>
<dbReference type="Gene3D" id="3.40.420.10">
    <property type="entry name" value="Ricin (A subunit), domain 1"/>
    <property type="match status" value="2"/>
</dbReference>
<keyword evidence="2" id="KW-0732">Signal</keyword>
<evidence type="ECO:0000256" key="1">
    <source>
        <dbReference type="RuleBase" id="RU004915"/>
    </source>
</evidence>
<dbReference type="Pfam" id="PF00161">
    <property type="entry name" value="RIP"/>
    <property type="match status" value="2"/>
</dbReference>
<keyword evidence="1" id="KW-0378">Hydrolase</keyword>